<sequence length="97" mass="10490">MKRSVPFAMGSHRTSLKKRWAVGALWALAVSTTGCSDACEEAERRIDGKYAECGIAVGEPEAVDCTEDVAEAKKQEADCIEKASCEDVRSGLYLTKC</sequence>
<dbReference type="AlphaFoldDB" id="Q08U94"/>
<dbReference type="PROSITE" id="PS51257">
    <property type="entry name" value="PROKAR_LIPOPROTEIN"/>
    <property type="match status" value="1"/>
</dbReference>
<evidence type="ECO:0000313" key="2">
    <source>
        <dbReference type="Proteomes" id="UP000032702"/>
    </source>
</evidence>
<proteinExistence type="predicted"/>
<name>Q08U94_STIAD</name>
<protein>
    <recommendedName>
        <fullName evidence="3">Lipoprotein</fullName>
    </recommendedName>
</protein>
<accession>Q08U94</accession>
<evidence type="ECO:0000313" key="1">
    <source>
        <dbReference type="EMBL" id="EAU64047.1"/>
    </source>
</evidence>
<reference evidence="1 2" key="1">
    <citation type="submission" date="2006-04" db="EMBL/GenBank/DDBJ databases">
        <authorList>
            <person name="Nierman W.C."/>
        </authorList>
    </citation>
    <scope>NUCLEOTIDE SEQUENCE [LARGE SCALE GENOMIC DNA]</scope>
    <source>
        <strain evidence="1 2">DW4/3-1</strain>
    </source>
</reference>
<evidence type="ECO:0008006" key="3">
    <source>
        <dbReference type="Google" id="ProtNLM"/>
    </source>
</evidence>
<dbReference type="RefSeq" id="WP_002617004.1">
    <property type="nucleotide sequence ID" value="NC_014623.1"/>
</dbReference>
<comment type="caution">
    <text evidence="1">The sequence shown here is derived from an EMBL/GenBank/DDBJ whole genome shotgun (WGS) entry which is preliminary data.</text>
</comment>
<dbReference type="Proteomes" id="UP000032702">
    <property type="component" value="Unassembled WGS sequence"/>
</dbReference>
<organism evidence="1 2">
    <name type="scientific">Stigmatella aurantiaca (strain DW4/3-1)</name>
    <dbReference type="NCBI Taxonomy" id="378806"/>
    <lineage>
        <taxon>Bacteria</taxon>
        <taxon>Pseudomonadati</taxon>
        <taxon>Myxococcota</taxon>
        <taxon>Myxococcia</taxon>
        <taxon>Myxococcales</taxon>
        <taxon>Cystobacterineae</taxon>
        <taxon>Archangiaceae</taxon>
        <taxon>Stigmatella</taxon>
    </lineage>
</organism>
<gene>
    <name evidence="1" type="ORF">STIAU_5232</name>
</gene>
<dbReference type="EMBL" id="AAMD01000132">
    <property type="protein sequence ID" value="EAU64047.1"/>
    <property type="molecule type" value="Genomic_DNA"/>
</dbReference>